<organism evidence="1 2">
    <name type="scientific">Paraherbaspirillum soli</name>
    <dbReference type="NCBI Taxonomy" id="631222"/>
    <lineage>
        <taxon>Bacteria</taxon>
        <taxon>Pseudomonadati</taxon>
        <taxon>Pseudomonadota</taxon>
        <taxon>Betaproteobacteria</taxon>
        <taxon>Burkholderiales</taxon>
        <taxon>Oxalobacteraceae</taxon>
        <taxon>Paraherbaspirillum</taxon>
    </lineage>
</organism>
<name>A0ABW0M7B5_9BURK</name>
<reference evidence="2" key="1">
    <citation type="journal article" date="2019" name="Int. J. Syst. Evol. Microbiol.">
        <title>The Global Catalogue of Microorganisms (GCM) 10K type strain sequencing project: providing services to taxonomists for standard genome sequencing and annotation.</title>
        <authorList>
            <consortium name="The Broad Institute Genomics Platform"/>
            <consortium name="The Broad Institute Genome Sequencing Center for Infectious Disease"/>
            <person name="Wu L."/>
            <person name="Ma J."/>
        </authorList>
    </citation>
    <scope>NUCLEOTIDE SEQUENCE [LARGE SCALE GENOMIC DNA]</scope>
    <source>
        <strain evidence="2">JCM 17066</strain>
    </source>
</reference>
<gene>
    <name evidence="1" type="ORF">ACFPM8_08680</name>
</gene>
<evidence type="ECO:0000313" key="1">
    <source>
        <dbReference type="EMBL" id="MFC5474034.1"/>
    </source>
</evidence>
<evidence type="ECO:0000313" key="2">
    <source>
        <dbReference type="Proteomes" id="UP001596045"/>
    </source>
</evidence>
<dbReference type="Proteomes" id="UP001596045">
    <property type="component" value="Unassembled WGS sequence"/>
</dbReference>
<protein>
    <submittedName>
        <fullName evidence="1">Uncharacterized protein</fullName>
    </submittedName>
</protein>
<dbReference type="RefSeq" id="WP_378997091.1">
    <property type="nucleotide sequence ID" value="NZ_JBHSMT010000013.1"/>
</dbReference>
<proteinExistence type="predicted"/>
<accession>A0ABW0M7B5</accession>
<keyword evidence="2" id="KW-1185">Reference proteome</keyword>
<comment type="caution">
    <text evidence="1">The sequence shown here is derived from an EMBL/GenBank/DDBJ whole genome shotgun (WGS) entry which is preliminary data.</text>
</comment>
<sequence length="54" mass="6128">MCRLSVGCEDKLATLKHVFPQFPTDSRHIWQRPNAEFKINVNVNVNVNSNSNSA</sequence>
<dbReference type="EMBL" id="JBHSMT010000013">
    <property type="protein sequence ID" value="MFC5474034.1"/>
    <property type="molecule type" value="Genomic_DNA"/>
</dbReference>